<dbReference type="GO" id="GO:0003678">
    <property type="term" value="F:DNA helicase activity"/>
    <property type="evidence" value="ECO:0007669"/>
    <property type="project" value="TreeGrafter"/>
</dbReference>
<dbReference type="SUPFAM" id="SSF52540">
    <property type="entry name" value="P-loop containing nucleoside triphosphate hydrolases"/>
    <property type="match status" value="2"/>
</dbReference>
<evidence type="ECO:0000256" key="2">
    <source>
        <dbReference type="ARBA" id="ARBA00022763"/>
    </source>
</evidence>
<evidence type="ECO:0000256" key="5">
    <source>
        <dbReference type="ARBA" id="ARBA00022840"/>
    </source>
</evidence>
<dbReference type="Gene3D" id="3.40.50.300">
    <property type="entry name" value="P-loop containing nucleotide triphosphate hydrolases"/>
    <property type="match status" value="2"/>
</dbReference>
<evidence type="ECO:0000256" key="6">
    <source>
        <dbReference type="ARBA" id="ARBA00023125"/>
    </source>
</evidence>
<evidence type="ECO:0000259" key="9">
    <source>
        <dbReference type="PROSITE" id="PS51194"/>
    </source>
</evidence>
<dbReference type="PANTHER" id="PTHR47964:SF1">
    <property type="entry name" value="ATP-DEPENDENT DNA HELICASE HOMOLOG RECG, CHLOROPLASTIC"/>
    <property type="match status" value="1"/>
</dbReference>
<dbReference type="GO" id="GO:0005524">
    <property type="term" value="F:ATP binding"/>
    <property type="evidence" value="ECO:0007669"/>
    <property type="project" value="UniProtKB-KW"/>
</dbReference>
<keyword evidence="3" id="KW-0378">Hydrolase</keyword>
<comment type="caution">
    <text evidence="10">The sequence shown here is derived from an EMBL/GenBank/DDBJ whole genome shotgun (WGS) entry which is preliminary data.</text>
</comment>
<dbReference type="PANTHER" id="PTHR47964">
    <property type="entry name" value="ATP-DEPENDENT DNA HELICASE HOMOLOG RECG, CHLOROPLASTIC"/>
    <property type="match status" value="1"/>
</dbReference>
<protein>
    <submittedName>
        <fullName evidence="10">ATP-dependent DNA helicase RecG</fullName>
    </submittedName>
</protein>
<keyword evidence="5" id="KW-0067">ATP-binding</keyword>
<dbReference type="SMART" id="SM00490">
    <property type="entry name" value="HELICc"/>
    <property type="match status" value="1"/>
</dbReference>
<dbReference type="InterPro" id="IPR014001">
    <property type="entry name" value="Helicase_ATP-bd"/>
</dbReference>
<dbReference type="InterPro" id="IPR012340">
    <property type="entry name" value="NA-bd_OB-fold"/>
</dbReference>
<dbReference type="CDD" id="cd04488">
    <property type="entry name" value="RecG_wedge_OBF"/>
    <property type="match status" value="1"/>
</dbReference>
<dbReference type="GO" id="GO:0016787">
    <property type="term" value="F:hydrolase activity"/>
    <property type="evidence" value="ECO:0007669"/>
    <property type="project" value="UniProtKB-KW"/>
</dbReference>
<keyword evidence="11" id="KW-1185">Reference proteome</keyword>
<dbReference type="SUPFAM" id="SSF50249">
    <property type="entry name" value="Nucleic acid-binding proteins"/>
    <property type="match status" value="1"/>
</dbReference>
<sequence>MRPEILFPLFAPVTSLKGVGPRVAPLLEKLAGPVVRDVLFLKPHTVIRRTPATISTALDGEVMTFEVTVESFQKPRVHTQPWRMRVFDQTGFMTLVFFGSFGSQLEQRHPVNSQRIISGKVENQGSFGWQMVHPDYMVEPGKAGDIPEVEPVYPATAGLPPRTVRKFVVEALSRAPEMPEWQDRAWLERERFPSWREALERLHGPQGEADLGLQSPHARRLAFDELLAHQLAMAQRKAERRREPAARIGPSELAEKIRADLPFAFTGAQERALTDIRRDLGAGERMSRLVQGDVGSGKTVVAMCAMADVAAAGGQTALMAPTEILARQHYETIAAPLAAHGVGVILLTGRDKGAARAEKLRALASGAVQVAVGTHALFQDDVAFHRLEMAVVDEQHRFGVAERQRLQAKGEAVHFLAMSATPIPRTLELTVYGDLDVSRIDEKPPGRTPVATRAMPMPRVAEVETRLREAVASGAQAFWICPLVSESEVSDLKAAEKRAGELKSTIGPSVGLVHGKMTPAAKDAVMAEFAEGRLSVLVATTVVEVGVNVPNATIMVIEQAERFGLAQLHQLRGRVGRGRRESACVLLYDPPLSETAQKRLDILRRTDDGFLIAETDLELRGGGDALGLRQSGFPDYVFTDPIAHRDLIAAAGDDARLIIGRDPELASERGLALRVLQELFDWKAGMALKDAG</sequence>
<dbReference type="GO" id="GO:0006281">
    <property type="term" value="P:DNA repair"/>
    <property type="evidence" value="ECO:0007669"/>
    <property type="project" value="UniProtKB-KW"/>
</dbReference>
<dbReference type="RefSeq" id="WP_111515394.1">
    <property type="nucleotide sequence ID" value="NZ_QFYR01000003.1"/>
</dbReference>
<evidence type="ECO:0000256" key="7">
    <source>
        <dbReference type="ARBA" id="ARBA00023204"/>
    </source>
</evidence>
<dbReference type="GO" id="GO:0003677">
    <property type="term" value="F:DNA binding"/>
    <property type="evidence" value="ECO:0007669"/>
    <property type="project" value="UniProtKB-KW"/>
</dbReference>
<evidence type="ECO:0000256" key="3">
    <source>
        <dbReference type="ARBA" id="ARBA00022801"/>
    </source>
</evidence>
<evidence type="ECO:0000256" key="4">
    <source>
        <dbReference type="ARBA" id="ARBA00022806"/>
    </source>
</evidence>
<dbReference type="SMART" id="SM00487">
    <property type="entry name" value="DEXDc"/>
    <property type="match status" value="1"/>
</dbReference>
<evidence type="ECO:0000259" key="8">
    <source>
        <dbReference type="PROSITE" id="PS51192"/>
    </source>
</evidence>
<keyword evidence="2" id="KW-0227">DNA damage</keyword>
<proteinExistence type="predicted"/>
<dbReference type="OrthoDB" id="9804325at2"/>
<evidence type="ECO:0000256" key="1">
    <source>
        <dbReference type="ARBA" id="ARBA00022741"/>
    </source>
</evidence>
<dbReference type="InterPro" id="IPR001650">
    <property type="entry name" value="Helicase_C-like"/>
</dbReference>
<name>A0A328ABQ2_9CAUL</name>
<dbReference type="InterPro" id="IPR011545">
    <property type="entry name" value="DEAD/DEAH_box_helicase_dom"/>
</dbReference>
<keyword evidence="7" id="KW-0234">DNA repair</keyword>
<keyword evidence="4 10" id="KW-0347">Helicase</keyword>
<dbReference type="Gene3D" id="2.40.50.140">
    <property type="entry name" value="Nucleic acid-binding proteins"/>
    <property type="match status" value="1"/>
</dbReference>
<keyword evidence="1" id="KW-0547">Nucleotide-binding</keyword>
<dbReference type="Proteomes" id="UP000249725">
    <property type="component" value="Unassembled WGS sequence"/>
</dbReference>
<dbReference type="PROSITE" id="PS51194">
    <property type="entry name" value="HELICASE_CTER"/>
    <property type="match status" value="1"/>
</dbReference>
<dbReference type="NCBIfam" id="NF008164">
    <property type="entry name" value="PRK10917.1-2"/>
    <property type="match status" value="1"/>
</dbReference>
<organism evidence="10 11">
    <name type="scientific">Phenylobacterium deserti</name>
    <dbReference type="NCBI Taxonomy" id="1914756"/>
    <lineage>
        <taxon>Bacteria</taxon>
        <taxon>Pseudomonadati</taxon>
        <taxon>Pseudomonadota</taxon>
        <taxon>Alphaproteobacteria</taxon>
        <taxon>Caulobacterales</taxon>
        <taxon>Caulobacteraceae</taxon>
        <taxon>Phenylobacterium</taxon>
    </lineage>
</organism>
<feature type="domain" description="Helicase ATP-binding" evidence="8">
    <location>
        <begin position="279"/>
        <end position="440"/>
    </location>
</feature>
<dbReference type="CDD" id="cd17992">
    <property type="entry name" value="DEXHc_RecG"/>
    <property type="match status" value="1"/>
</dbReference>
<evidence type="ECO:0000313" key="11">
    <source>
        <dbReference type="Proteomes" id="UP000249725"/>
    </source>
</evidence>
<dbReference type="Pfam" id="PF00271">
    <property type="entry name" value="Helicase_C"/>
    <property type="match status" value="1"/>
</dbReference>
<feature type="domain" description="Helicase C-terminal" evidence="9">
    <location>
        <begin position="462"/>
        <end position="618"/>
    </location>
</feature>
<evidence type="ECO:0000313" key="10">
    <source>
        <dbReference type="EMBL" id="RAK52070.1"/>
    </source>
</evidence>
<dbReference type="InterPro" id="IPR047112">
    <property type="entry name" value="RecG/Mfd"/>
</dbReference>
<dbReference type="InterPro" id="IPR027417">
    <property type="entry name" value="P-loop_NTPase"/>
</dbReference>
<dbReference type="AlphaFoldDB" id="A0A328ABQ2"/>
<reference evidence="11" key="1">
    <citation type="submission" date="2018-05" db="EMBL/GenBank/DDBJ databases">
        <authorList>
            <person name="Li X."/>
        </authorList>
    </citation>
    <scope>NUCLEOTIDE SEQUENCE [LARGE SCALE GENOMIC DNA]</scope>
    <source>
        <strain evidence="11">YIM 73061</strain>
    </source>
</reference>
<dbReference type="EMBL" id="QFYR01000003">
    <property type="protein sequence ID" value="RAK52070.1"/>
    <property type="molecule type" value="Genomic_DNA"/>
</dbReference>
<accession>A0A328ABQ2</accession>
<dbReference type="Pfam" id="PF00270">
    <property type="entry name" value="DEAD"/>
    <property type="match status" value="1"/>
</dbReference>
<dbReference type="PROSITE" id="PS51192">
    <property type="entry name" value="HELICASE_ATP_BIND_1"/>
    <property type="match status" value="1"/>
</dbReference>
<keyword evidence="6" id="KW-0238">DNA-binding</keyword>
<gene>
    <name evidence="10" type="ORF">DJ018_13010</name>
</gene>